<dbReference type="Proteomes" id="UP000662873">
    <property type="component" value="Chromosome"/>
</dbReference>
<dbReference type="Gene3D" id="1.20.1740.10">
    <property type="entry name" value="Amino acid/polyamine transporter I"/>
    <property type="match status" value="1"/>
</dbReference>
<feature type="transmembrane region" description="Helical" evidence="5">
    <location>
        <begin position="62"/>
        <end position="84"/>
    </location>
</feature>
<feature type="transmembrane region" description="Helical" evidence="5">
    <location>
        <begin position="258"/>
        <end position="280"/>
    </location>
</feature>
<keyword evidence="3 5" id="KW-1133">Transmembrane helix</keyword>
<dbReference type="GO" id="GO:0016020">
    <property type="term" value="C:membrane"/>
    <property type="evidence" value="ECO:0007669"/>
    <property type="project" value="UniProtKB-SubCell"/>
</dbReference>
<dbReference type="PANTHER" id="PTHR47704">
    <property type="entry name" value="POTASSIUM TRANSPORTER KIMA"/>
    <property type="match status" value="1"/>
</dbReference>
<evidence type="ECO:0000256" key="4">
    <source>
        <dbReference type="ARBA" id="ARBA00023136"/>
    </source>
</evidence>
<evidence type="ECO:0000256" key="5">
    <source>
        <dbReference type="SAM" id="Phobius"/>
    </source>
</evidence>
<name>A0A809RDF1_9BACT</name>
<organism evidence="6 7">
    <name type="scientific">Candidatus Nitrosymbiomonas proteolyticus</name>
    <dbReference type="NCBI Taxonomy" id="2608984"/>
    <lineage>
        <taxon>Bacteria</taxon>
        <taxon>Bacillati</taxon>
        <taxon>Armatimonadota</taxon>
        <taxon>Armatimonadota incertae sedis</taxon>
        <taxon>Candidatus Nitrosymbiomonas</taxon>
    </lineage>
</organism>
<keyword evidence="4 5" id="KW-0472">Membrane</keyword>
<feature type="transmembrane region" description="Helical" evidence="5">
    <location>
        <begin position="388"/>
        <end position="406"/>
    </location>
</feature>
<feature type="transmembrane region" description="Helical" evidence="5">
    <location>
        <begin position="169"/>
        <end position="194"/>
    </location>
</feature>
<feature type="transmembrane region" description="Helical" evidence="5">
    <location>
        <begin position="105"/>
        <end position="138"/>
    </location>
</feature>
<reference evidence="6" key="1">
    <citation type="journal article" name="DNA Res.">
        <title>The physiological potential of anammox bacteria as revealed by their core genome structure.</title>
        <authorList>
            <person name="Okubo T."/>
            <person name="Toyoda A."/>
            <person name="Fukuhara K."/>
            <person name="Uchiyama I."/>
            <person name="Harigaya Y."/>
            <person name="Kuroiwa M."/>
            <person name="Suzuki T."/>
            <person name="Murakami Y."/>
            <person name="Suwa Y."/>
            <person name="Takami H."/>
        </authorList>
    </citation>
    <scope>NUCLEOTIDE SEQUENCE</scope>
    <source>
        <strain evidence="6">317325-2</strain>
    </source>
</reference>
<evidence type="ECO:0000256" key="1">
    <source>
        <dbReference type="ARBA" id="ARBA00004141"/>
    </source>
</evidence>
<dbReference type="EMBL" id="AP021858">
    <property type="protein sequence ID" value="BBO22415.1"/>
    <property type="molecule type" value="Genomic_DNA"/>
</dbReference>
<dbReference type="Pfam" id="PF13520">
    <property type="entry name" value="AA_permease_2"/>
    <property type="match status" value="1"/>
</dbReference>
<dbReference type="GO" id="GO:0022857">
    <property type="term" value="F:transmembrane transporter activity"/>
    <property type="evidence" value="ECO:0007669"/>
    <property type="project" value="InterPro"/>
</dbReference>
<gene>
    <name evidence="6" type="ORF">NPRO_00100</name>
</gene>
<feature type="transmembrane region" description="Helical" evidence="5">
    <location>
        <begin position="418"/>
        <end position="436"/>
    </location>
</feature>
<feature type="transmembrane region" description="Helical" evidence="5">
    <location>
        <begin position="357"/>
        <end position="376"/>
    </location>
</feature>
<dbReference type="InterPro" id="IPR053153">
    <property type="entry name" value="APC_K+_Transporter"/>
</dbReference>
<keyword evidence="2 5" id="KW-0812">Transmembrane</keyword>
<protein>
    <submittedName>
        <fullName evidence="6">Amino acid permease</fullName>
    </submittedName>
</protein>
<evidence type="ECO:0000313" key="7">
    <source>
        <dbReference type="Proteomes" id="UP000662873"/>
    </source>
</evidence>
<feature type="transmembrane region" description="Helical" evidence="5">
    <location>
        <begin position="442"/>
        <end position="460"/>
    </location>
</feature>
<dbReference type="KEGG" id="npy:NPRO_00100"/>
<dbReference type="PANTHER" id="PTHR47704:SF1">
    <property type="entry name" value="POTASSIUM TRANSPORTER KIMA"/>
    <property type="match status" value="1"/>
</dbReference>
<dbReference type="AlphaFoldDB" id="A0A809RDF1"/>
<evidence type="ECO:0000256" key="2">
    <source>
        <dbReference type="ARBA" id="ARBA00022692"/>
    </source>
</evidence>
<feature type="transmembrane region" description="Helical" evidence="5">
    <location>
        <begin position="214"/>
        <end position="237"/>
    </location>
</feature>
<feature type="transmembrane region" description="Helical" evidence="5">
    <location>
        <begin position="144"/>
        <end position="162"/>
    </location>
</feature>
<evidence type="ECO:0000313" key="6">
    <source>
        <dbReference type="EMBL" id="BBO22415.1"/>
    </source>
</evidence>
<accession>A0A809RDF1</accession>
<evidence type="ECO:0000256" key="3">
    <source>
        <dbReference type="ARBA" id="ARBA00022989"/>
    </source>
</evidence>
<proteinExistence type="predicted"/>
<sequence>MSTLGRIKHILFGRPIHSKLAHHERLAVLLALPVFASDALSSTAYAGEEILLVLRTGGSSSLSLLTPIAVALVLLLWTVVFSYYQTIHAYPQGGGSYRVSSENLGPFWGLMAGGALLIGYVLTVAVSVAAGAAAIIAMLPMLQPYAVLIASASVALIATINLRGARESGLVFAVPTYSFVLLLLVLTGTGAVLAASGHTEPLDNSRLGSGAEGLVGLAYLFFIVKAFVAGCTALTGTEAIADGVLAFKAPEAKNAAHTLVLMAALLSILFVGTSWCLQYFHILPMDFSEPGYRPVMAQLAAALFGDNSVFFYLTQAATALILFLAANTGFADFPRLSMFMARDGYLPRQLTSLGDRLVYQNGILTLAVLSVGLLALKNANTHGLIPLYAIGVFLSFTLSQSGMVGWWLKSKRRSWKKWVSFGGALVTATVTVMLLVGRWSEGSWITLVALAVCLAFFLRIKRHYDWLAKKLNVEERDRIPKSKTIVLLLVPRLHKGILEAISYAQALTKDCRAVHVTLDERSAKRIRDDWIRVGTQIPLVILESPFRSLVEPIIEYVDQAIAENPGNTVTVIVPQAIPKYAWQGLLHSNIATVLKKRLASRKNVVITNVRYFLE</sequence>
<comment type="subcellular location">
    <subcellularLocation>
        <location evidence="1">Membrane</location>
        <topology evidence="1">Multi-pass membrane protein</topology>
    </subcellularLocation>
</comment>
<dbReference type="InterPro" id="IPR002293">
    <property type="entry name" value="AA/rel_permease1"/>
</dbReference>
<feature type="transmembrane region" description="Helical" evidence="5">
    <location>
        <begin position="309"/>
        <end position="330"/>
    </location>
</feature>